<accession>A0A930YTP5</accession>
<sequence length="68" mass="6919">MSPIDILVVLIVIALVALCVRSQLKSAKKGSCSGCSSSSSCGTHHGGDGHCGVAQKMISDVDKAFDAQ</sequence>
<evidence type="ECO:0000313" key="2">
    <source>
        <dbReference type="Proteomes" id="UP000772566"/>
    </source>
</evidence>
<gene>
    <name evidence="1" type="ORF">HXK23_06020</name>
</gene>
<dbReference type="AlphaFoldDB" id="A0A930YTP5"/>
<dbReference type="Proteomes" id="UP000772566">
    <property type="component" value="Unassembled WGS sequence"/>
</dbReference>
<comment type="caution">
    <text evidence="1">The sequence shown here is derived from an EMBL/GenBank/DDBJ whole genome shotgun (WGS) entry which is preliminary data.</text>
</comment>
<organism evidence="1 2">
    <name type="scientific">Lancefieldella parvula</name>
    <dbReference type="NCBI Taxonomy" id="1382"/>
    <lineage>
        <taxon>Bacteria</taxon>
        <taxon>Bacillati</taxon>
        <taxon>Actinomycetota</taxon>
        <taxon>Coriobacteriia</taxon>
        <taxon>Coriobacteriales</taxon>
        <taxon>Atopobiaceae</taxon>
        <taxon>Lancefieldella</taxon>
    </lineage>
</organism>
<protein>
    <submittedName>
        <fullName evidence="1">FeoB-associated Cys-rich membrane protein</fullName>
    </submittedName>
</protein>
<proteinExistence type="predicted"/>
<dbReference type="Pfam" id="PF12669">
    <property type="entry name" value="FeoB_associated"/>
    <property type="match status" value="1"/>
</dbReference>
<reference evidence="1" key="1">
    <citation type="submission" date="2020-04" db="EMBL/GenBank/DDBJ databases">
        <title>Deep metagenomics examines the oral microbiome during advanced dental caries in children, revealing novel taxa and co-occurrences with host molecules.</title>
        <authorList>
            <person name="Baker J.L."/>
            <person name="Morton J.T."/>
            <person name="Dinis M."/>
            <person name="Alvarez R."/>
            <person name="Tran N.C."/>
            <person name="Knight R."/>
            <person name="Edlund A."/>
        </authorList>
    </citation>
    <scope>NUCLEOTIDE SEQUENCE</scope>
    <source>
        <strain evidence="1">JCVI_22A_bin.2</strain>
    </source>
</reference>
<name>A0A930YTP5_9ACTN</name>
<dbReference type="EMBL" id="JABZGT010000433">
    <property type="protein sequence ID" value="MBF4809757.1"/>
    <property type="molecule type" value="Genomic_DNA"/>
</dbReference>
<evidence type="ECO:0000313" key="1">
    <source>
        <dbReference type="EMBL" id="MBF4809757.1"/>
    </source>
</evidence>